<reference evidence="12 13" key="1">
    <citation type="submission" date="2019-07" db="EMBL/GenBank/DDBJ databases">
        <title>Whole genome shotgun sequence of Pseudonocardia sulfidoxydans NBRC 16205.</title>
        <authorList>
            <person name="Hosoyama A."/>
            <person name="Uohara A."/>
            <person name="Ohji S."/>
            <person name="Ichikawa N."/>
        </authorList>
    </citation>
    <scope>NUCLEOTIDE SEQUENCE [LARGE SCALE GENOMIC DNA]</scope>
    <source>
        <strain evidence="12 13">NBRC 16205</strain>
    </source>
</reference>
<evidence type="ECO:0000256" key="10">
    <source>
        <dbReference type="ARBA" id="ARBA00031120"/>
    </source>
</evidence>
<evidence type="ECO:0000256" key="2">
    <source>
        <dbReference type="ARBA" id="ARBA00005871"/>
    </source>
</evidence>
<dbReference type="OrthoDB" id="8673173at2"/>
<evidence type="ECO:0000313" key="12">
    <source>
        <dbReference type="EMBL" id="GEL24309.1"/>
    </source>
</evidence>
<dbReference type="GO" id="GO:0005829">
    <property type="term" value="C:cytosol"/>
    <property type="evidence" value="ECO:0007669"/>
    <property type="project" value="TreeGrafter"/>
</dbReference>
<keyword evidence="12" id="KW-0378">Hydrolase</keyword>
<evidence type="ECO:0000313" key="13">
    <source>
        <dbReference type="Proteomes" id="UP000321685"/>
    </source>
</evidence>
<evidence type="ECO:0000256" key="7">
    <source>
        <dbReference type="ARBA" id="ARBA00022793"/>
    </source>
</evidence>
<dbReference type="Proteomes" id="UP000321685">
    <property type="component" value="Unassembled WGS sequence"/>
</dbReference>
<keyword evidence="7" id="KW-0210">Decarboxylase</keyword>
<evidence type="ECO:0000256" key="1">
    <source>
        <dbReference type="ARBA" id="ARBA00005079"/>
    </source>
</evidence>
<evidence type="ECO:0000256" key="3">
    <source>
        <dbReference type="ARBA" id="ARBA00011245"/>
    </source>
</evidence>
<gene>
    <name evidence="12" type="ORF">PSU4_32630</name>
</gene>
<dbReference type="RefSeq" id="WP_147108951.1">
    <property type="nucleotide sequence ID" value="NZ_BJVJ01000031.1"/>
</dbReference>
<organism evidence="12 13">
    <name type="scientific">Pseudonocardia sulfidoxydans NBRC 16205</name>
    <dbReference type="NCBI Taxonomy" id="1223511"/>
    <lineage>
        <taxon>Bacteria</taxon>
        <taxon>Bacillati</taxon>
        <taxon>Actinomycetota</taxon>
        <taxon>Actinomycetes</taxon>
        <taxon>Pseudonocardiales</taxon>
        <taxon>Pseudonocardiaceae</taxon>
        <taxon>Pseudonocardia</taxon>
    </lineage>
</organism>
<evidence type="ECO:0000256" key="4">
    <source>
        <dbReference type="ARBA" id="ARBA00012365"/>
    </source>
</evidence>
<evidence type="ECO:0000256" key="5">
    <source>
        <dbReference type="ARBA" id="ARBA00021214"/>
    </source>
</evidence>
<comment type="subunit">
    <text evidence="3">Monomer.</text>
</comment>
<dbReference type="EC" id="4.1.1.45" evidence="4"/>
<dbReference type="AlphaFoldDB" id="A0A511DHP9"/>
<protein>
    <recommendedName>
        <fullName evidence="5">2-amino-3-carboxymuconate-6-semialdehyde decarboxylase</fullName>
        <ecNumber evidence="4">4.1.1.45</ecNumber>
    </recommendedName>
    <alternativeName>
        <fullName evidence="10">Picolinate carboxylase</fullName>
    </alternativeName>
</protein>
<feature type="domain" description="Amidohydrolase-related" evidence="11">
    <location>
        <begin position="16"/>
        <end position="327"/>
    </location>
</feature>
<evidence type="ECO:0000259" key="11">
    <source>
        <dbReference type="Pfam" id="PF04909"/>
    </source>
</evidence>
<dbReference type="PANTHER" id="PTHR21240">
    <property type="entry name" value="2-AMINO-3-CARBOXYLMUCONATE-6-SEMIALDEHYDE DECARBOXYLASE"/>
    <property type="match status" value="1"/>
</dbReference>
<dbReference type="InterPro" id="IPR032466">
    <property type="entry name" value="Metal_Hydrolase"/>
</dbReference>
<dbReference type="PANTHER" id="PTHR21240:SF27">
    <property type="entry name" value="2-AMINO-3-CARBOXYMUCONATE-6-SEMIALDEHYDE DECARBOXYLASE"/>
    <property type="match status" value="1"/>
</dbReference>
<comment type="pathway">
    <text evidence="1">Secondary metabolite metabolism; quinolate metabolism.</text>
</comment>
<name>A0A511DHP9_9PSEU</name>
<dbReference type="SUPFAM" id="SSF51556">
    <property type="entry name" value="Metallo-dependent hydrolases"/>
    <property type="match status" value="1"/>
</dbReference>
<evidence type="ECO:0000256" key="9">
    <source>
        <dbReference type="ARBA" id="ARBA00023239"/>
    </source>
</evidence>
<proteinExistence type="inferred from homology"/>
<dbReference type="GO" id="GO:0001760">
    <property type="term" value="F:aminocarboxymuconate-semialdehyde decarboxylase activity"/>
    <property type="evidence" value="ECO:0007669"/>
    <property type="project" value="UniProtKB-EC"/>
</dbReference>
<dbReference type="Gene3D" id="3.20.20.140">
    <property type="entry name" value="Metal-dependent hydrolases"/>
    <property type="match status" value="1"/>
</dbReference>
<dbReference type="GO" id="GO:0016787">
    <property type="term" value="F:hydrolase activity"/>
    <property type="evidence" value="ECO:0007669"/>
    <property type="project" value="UniProtKB-KW"/>
</dbReference>
<accession>A0A511DHP9</accession>
<comment type="caution">
    <text evidence="12">The sequence shown here is derived from an EMBL/GenBank/DDBJ whole genome shotgun (WGS) entry which is preliminary data.</text>
</comment>
<comment type="similarity">
    <text evidence="2">Belongs to the metallo-dependent hydrolases superfamily. ACMSD family.</text>
</comment>
<evidence type="ECO:0000256" key="6">
    <source>
        <dbReference type="ARBA" id="ARBA00022723"/>
    </source>
</evidence>
<dbReference type="InterPro" id="IPR032465">
    <property type="entry name" value="ACMSD"/>
</dbReference>
<keyword evidence="9" id="KW-0456">Lyase</keyword>
<evidence type="ECO:0000256" key="8">
    <source>
        <dbReference type="ARBA" id="ARBA00022833"/>
    </source>
</evidence>
<dbReference type="GO" id="GO:0019748">
    <property type="term" value="P:secondary metabolic process"/>
    <property type="evidence" value="ECO:0007669"/>
    <property type="project" value="TreeGrafter"/>
</dbReference>
<keyword evidence="13" id="KW-1185">Reference proteome</keyword>
<keyword evidence="6" id="KW-0479">Metal-binding</keyword>
<dbReference type="EMBL" id="BJVJ01000031">
    <property type="protein sequence ID" value="GEL24309.1"/>
    <property type="molecule type" value="Genomic_DNA"/>
</dbReference>
<sequence>MAVPDVDGRDIPDGRIDVHTHAIAPELAAPAPGRWPSVERTAPDKARIMLGGSVYRQVDDRCWSAERRLADMDADGVAVQLVSPIPVTLSHDKPAAPAAALCRQQNEFLADLCGRAPDRLRALGAVPLQDVEAAVAELRRCVRELGFAGVEIGTLVGTTELADPVLDPFFDEAAALGAFVLVHPVDQTLDPRAIGLGLGFGLGMPSETAIAGAGLVSRPPRRLGVTVCLAHGGGALPQILPRLDRGASLDRPGEPLPTERARELWCDSLTYDADSLALSVRRFGADHVMCGTDYPFVVRESPAGAVLDDVDPDLAAAIGRTNALAALARVSSAPRP</sequence>
<dbReference type="Pfam" id="PF04909">
    <property type="entry name" value="Amidohydro_2"/>
    <property type="match status" value="1"/>
</dbReference>
<dbReference type="GO" id="GO:0046872">
    <property type="term" value="F:metal ion binding"/>
    <property type="evidence" value="ECO:0007669"/>
    <property type="project" value="UniProtKB-KW"/>
</dbReference>
<keyword evidence="8" id="KW-0862">Zinc</keyword>
<dbReference type="InterPro" id="IPR006680">
    <property type="entry name" value="Amidohydro-rel"/>
</dbReference>